<dbReference type="PANTHER" id="PTHR43649">
    <property type="entry name" value="ARABINOSE-BINDING PROTEIN-RELATED"/>
    <property type="match status" value="1"/>
</dbReference>
<keyword evidence="3" id="KW-0732">Signal</keyword>
<dbReference type="InterPro" id="IPR022627">
    <property type="entry name" value="DUF3502"/>
</dbReference>
<feature type="signal peptide" evidence="3">
    <location>
        <begin position="1"/>
        <end position="24"/>
    </location>
</feature>
<sequence>MRKFLQACMIGACVLCCAGMQLWASGGKDSSAMMNSKDVVTLKWYMSLNPIAPDTAKVIEKLNEYTREKIGVQIDYQVISNPDYAQKMPTIINSGQDFDMCFTASWTTNYLQFVDRGAFMDITDLLPKYAKETYNFIPKAMWNSVSVKKRIYGVPVYKELGWQGGLLINADMAKKYGIDLSKVKTLADYESVLKTVKEKSTAEGKKVIGLVGMDQGFVSSHPYESVSFSSDMPGAYAVPQFASYKDTGSKVFNQYASKEYQMYCETVHRWYQAGYLAPDPVQYDTDIAQKDNDFQTGKVFSFFISYAPGYKESLSKSVGFTVEFIPLMAPLFETQNAMGGILALSYNSKHPDKVLEFINLLNTDRYVGTLIRHGIEGMHHSAVGKDNVDKTMGGTLAADKNGYDYTFGWQFGSPFNQKWDISYPSNIRELFDAYNKSSVAAPHVGFSFNPEKVSGELAGLKNVVEKYRKALESGMSDPKTELPKFLKELEANGLQKVLAESQKQINEFVK</sequence>
<proteinExistence type="inferred from homology"/>
<dbReference type="Pfam" id="PF12010">
    <property type="entry name" value="DUF3502"/>
    <property type="match status" value="1"/>
</dbReference>
<dbReference type="Gene3D" id="3.40.190.10">
    <property type="entry name" value="Periplasmic binding protein-like II"/>
    <property type="match status" value="1"/>
</dbReference>
<protein>
    <submittedName>
        <fullName evidence="5">ABC transporter, solute-binding protein</fullName>
    </submittedName>
</protein>
<accession>A0ABN0P005</accession>
<evidence type="ECO:0000313" key="6">
    <source>
        <dbReference type="Proteomes" id="UP000016649"/>
    </source>
</evidence>
<dbReference type="RefSeq" id="WP_021687058.1">
    <property type="nucleotide sequence ID" value="NZ_KI260564.1"/>
</dbReference>
<evidence type="ECO:0000256" key="2">
    <source>
        <dbReference type="ARBA" id="ARBA00008520"/>
    </source>
</evidence>
<dbReference type="Proteomes" id="UP000016649">
    <property type="component" value="Unassembled WGS sequence"/>
</dbReference>
<evidence type="ECO:0000256" key="1">
    <source>
        <dbReference type="ARBA" id="ARBA00004418"/>
    </source>
</evidence>
<name>A0ABN0P005_TRELE</name>
<dbReference type="EMBL" id="AWVH01000024">
    <property type="protein sequence ID" value="ERJ93551.1"/>
    <property type="molecule type" value="Genomic_DNA"/>
</dbReference>
<dbReference type="InterPro" id="IPR050490">
    <property type="entry name" value="Bact_solute-bd_prot1"/>
</dbReference>
<comment type="subcellular location">
    <subcellularLocation>
        <location evidence="1">Periplasm</location>
    </subcellularLocation>
</comment>
<dbReference type="InterPro" id="IPR006059">
    <property type="entry name" value="SBP"/>
</dbReference>
<dbReference type="PANTHER" id="PTHR43649:SF17">
    <property type="entry name" value="ABC TRANSPORTER SOLUTE BINDING PROTEIN-SUGAR TRANSPORT"/>
    <property type="match status" value="1"/>
</dbReference>
<organism evidence="5 6">
    <name type="scientific">Treponema lecithinolyticum ATCC 700332</name>
    <dbReference type="NCBI Taxonomy" id="1321815"/>
    <lineage>
        <taxon>Bacteria</taxon>
        <taxon>Pseudomonadati</taxon>
        <taxon>Spirochaetota</taxon>
        <taxon>Spirochaetia</taxon>
        <taxon>Spirochaetales</taxon>
        <taxon>Treponemataceae</taxon>
        <taxon>Treponema</taxon>
    </lineage>
</organism>
<dbReference type="SUPFAM" id="SSF53850">
    <property type="entry name" value="Periplasmic binding protein-like II"/>
    <property type="match status" value="1"/>
</dbReference>
<evidence type="ECO:0000313" key="5">
    <source>
        <dbReference type="EMBL" id="ERJ93551.1"/>
    </source>
</evidence>
<comment type="similarity">
    <text evidence="2">Belongs to the bacterial solute-binding protein 1 family.</text>
</comment>
<reference evidence="5 6" key="1">
    <citation type="submission" date="2013-08" db="EMBL/GenBank/DDBJ databases">
        <authorList>
            <person name="Weinstock G."/>
            <person name="Sodergren E."/>
            <person name="Wylie T."/>
            <person name="Fulton L."/>
            <person name="Fulton R."/>
            <person name="Fronick C."/>
            <person name="O'Laughlin M."/>
            <person name="Godfrey J."/>
            <person name="Miner T."/>
            <person name="Herter B."/>
            <person name="Appelbaum E."/>
            <person name="Cordes M."/>
            <person name="Lek S."/>
            <person name="Wollam A."/>
            <person name="Pepin K.H."/>
            <person name="Palsikar V.B."/>
            <person name="Mitreva M."/>
            <person name="Wilson R.K."/>
        </authorList>
    </citation>
    <scope>NUCLEOTIDE SEQUENCE [LARGE SCALE GENOMIC DNA]</scope>
    <source>
        <strain evidence="5 6">ATCC 700332</strain>
    </source>
</reference>
<keyword evidence="6" id="KW-1185">Reference proteome</keyword>
<dbReference type="Pfam" id="PF01547">
    <property type="entry name" value="SBP_bac_1"/>
    <property type="match status" value="1"/>
</dbReference>
<comment type="caution">
    <text evidence="5">The sequence shown here is derived from an EMBL/GenBank/DDBJ whole genome shotgun (WGS) entry which is preliminary data.</text>
</comment>
<feature type="domain" description="DUF3502" evidence="4">
    <location>
        <begin position="444"/>
        <end position="510"/>
    </location>
</feature>
<feature type="chain" id="PRO_5046300800" evidence="3">
    <location>
        <begin position="25"/>
        <end position="510"/>
    </location>
</feature>
<evidence type="ECO:0000256" key="3">
    <source>
        <dbReference type="SAM" id="SignalP"/>
    </source>
</evidence>
<gene>
    <name evidence="5" type="ORF">HMPREF9193_00840</name>
</gene>
<evidence type="ECO:0000259" key="4">
    <source>
        <dbReference type="Pfam" id="PF12010"/>
    </source>
</evidence>